<accession>A0A194PT49</accession>
<dbReference type="EMBL" id="KQ459594">
    <property type="protein sequence ID" value="KPI96143.1"/>
    <property type="molecule type" value="Genomic_DNA"/>
</dbReference>
<evidence type="ECO:0000256" key="1">
    <source>
        <dbReference type="SAM" id="SignalP"/>
    </source>
</evidence>
<dbReference type="Proteomes" id="UP000053268">
    <property type="component" value="Unassembled WGS sequence"/>
</dbReference>
<dbReference type="KEGG" id="pxu:106126219"/>
<keyword evidence="3" id="KW-1185">Reference proteome</keyword>
<keyword evidence="1" id="KW-0732">Signal</keyword>
<dbReference type="Proteomes" id="UP000694872">
    <property type="component" value="Unplaced"/>
</dbReference>
<feature type="signal peptide" evidence="1">
    <location>
        <begin position="1"/>
        <end position="21"/>
    </location>
</feature>
<dbReference type="RefSeq" id="XP_013179160.1">
    <property type="nucleotide sequence ID" value="XM_013323706.1"/>
</dbReference>
<reference evidence="4" key="2">
    <citation type="submission" date="2025-04" db="UniProtKB">
        <authorList>
            <consortium name="RefSeq"/>
        </authorList>
    </citation>
    <scope>IDENTIFICATION</scope>
</reference>
<evidence type="ECO:0000313" key="4">
    <source>
        <dbReference type="RefSeq" id="XP_013179160.1"/>
    </source>
</evidence>
<gene>
    <name evidence="4" type="primary">LOC106126219</name>
    <name evidence="2" type="ORF">RR46_06877</name>
</gene>
<dbReference type="OrthoDB" id="6743392at2759"/>
<dbReference type="AlphaFoldDB" id="A0A194PT49"/>
<protein>
    <submittedName>
        <fullName evidence="4">Uncharacterized protein LOC106126219</fullName>
    </submittedName>
</protein>
<organism evidence="2 3">
    <name type="scientific">Papilio xuthus</name>
    <name type="common">Asian swallowtail butterfly</name>
    <dbReference type="NCBI Taxonomy" id="66420"/>
    <lineage>
        <taxon>Eukaryota</taxon>
        <taxon>Metazoa</taxon>
        <taxon>Ecdysozoa</taxon>
        <taxon>Arthropoda</taxon>
        <taxon>Hexapoda</taxon>
        <taxon>Insecta</taxon>
        <taxon>Pterygota</taxon>
        <taxon>Neoptera</taxon>
        <taxon>Endopterygota</taxon>
        <taxon>Lepidoptera</taxon>
        <taxon>Glossata</taxon>
        <taxon>Ditrysia</taxon>
        <taxon>Papilionoidea</taxon>
        <taxon>Papilionidae</taxon>
        <taxon>Papilioninae</taxon>
        <taxon>Papilio</taxon>
    </lineage>
</organism>
<evidence type="ECO:0000313" key="2">
    <source>
        <dbReference type="EMBL" id="KPI96143.1"/>
    </source>
</evidence>
<feature type="chain" id="PRO_5044554374" evidence="1">
    <location>
        <begin position="22"/>
        <end position="112"/>
    </location>
</feature>
<name>A0A194PT49_PAPXU</name>
<evidence type="ECO:0000313" key="3">
    <source>
        <dbReference type="Proteomes" id="UP000053268"/>
    </source>
</evidence>
<sequence>MFKMYRTFLFLLGMLTVFSFAYMCDPVQRSIKLSDIKDKKERESLEHYLYQGYWRDNYVWIPKWIKIWRNRNIQVPTWKRIWIQKKTEEWVTVRAKPPAWLKNVRGHFVVKV</sequence>
<proteinExistence type="predicted"/>
<reference evidence="2 3" key="1">
    <citation type="journal article" date="2015" name="Nat. Commun.">
        <title>Outbred genome sequencing and CRISPR/Cas9 gene editing in butterflies.</title>
        <authorList>
            <person name="Li X."/>
            <person name="Fan D."/>
            <person name="Zhang W."/>
            <person name="Liu G."/>
            <person name="Zhang L."/>
            <person name="Zhao L."/>
            <person name="Fang X."/>
            <person name="Chen L."/>
            <person name="Dong Y."/>
            <person name="Chen Y."/>
            <person name="Ding Y."/>
            <person name="Zhao R."/>
            <person name="Feng M."/>
            <person name="Zhu Y."/>
            <person name="Feng Y."/>
            <person name="Jiang X."/>
            <person name="Zhu D."/>
            <person name="Xiang H."/>
            <person name="Feng X."/>
            <person name="Li S."/>
            <person name="Wang J."/>
            <person name="Zhang G."/>
            <person name="Kronforst M.R."/>
            <person name="Wang W."/>
        </authorList>
    </citation>
    <scope>NUCLEOTIDE SEQUENCE [LARGE SCALE GENOMIC DNA]</scope>
    <source>
        <strain evidence="2">Ya'a_city_454_Px</strain>
        <tissue evidence="2">Whole body</tissue>
    </source>
</reference>
<dbReference type="GeneID" id="106126219"/>